<dbReference type="GO" id="GO:0005886">
    <property type="term" value="C:plasma membrane"/>
    <property type="evidence" value="ECO:0007669"/>
    <property type="project" value="UniProtKB-SubCell"/>
</dbReference>
<sequence>MSEENNSGHEHDEHHDHSFPTWVTFGHTENHIDGFLKVFAWLVFWTLLEVGAILQDFPFLVTMFILFGIAAIKCWFIGSFFMHMTWDPPLVTRTAAVPIFFMTVLFLAIGLTSPGAVDDLRSVCGF</sequence>
<evidence type="ECO:0000256" key="4">
    <source>
        <dbReference type="ARBA" id="ARBA00022989"/>
    </source>
</evidence>
<evidence type="ECO:0000256" key="3">
    <source>
        <dbReference type="ARBA" id="ARBA00022692"/>
    </source>
</evidence>
<feature type="transmembrane region" description="Helical" evidence="6">
    <location>
        <begin position="34"/>
        <end position="53"/>
    </location>
</feature>
<dbReference type="Pfam" id="PF03626">
    <property type="entry name" value="COX4_pro"/>
    <property type="match status" value="1"/>
</dbReference>
<gene>
    <name evidence="7" type="ORF">EYQ70_00085</name>
</gene>
<name>A0A7J4GQP5_9ARCH</name>
<comment type="caution">
    <text evidence="7">The sequence shown here is derived from an EMBL/GenBank/DDBJ whole genome shotgun (WGS) entry which is preliminary data.</text>
</comment>
<evidence type="ECO:0000313" key="8">
    <source>
        <dbReference type="Proteomes" id="UP000585802"/>
    </source>
</evidence>
<keyword evidence="5 6" id="KW-0472">Membrane</keyword>
<keyword evidence="3 6" id="KW-0812">Transmembrane</keyword>
<keyword evidence="2" id="KW-1003">Cell membrane</keyword>
<evidence type="ECO:0000256" key="2">
    <source>
        <dbReference type="ARBA" id="ARBA00022475"/>
    </source>
</evidence>
<accession>A0A7J4GQP5</accession>
<dbReference type="EMBL" id="DUCX01000003">
    <property type="protein sequence ID" value="HIF36818.1"/>
    <property type="molecule type" value="Genomic_DNA"/>
</dbReference>
<evidence type="ECO:0000313" key="7">
    <source>
        <dbReference type="EMBL" id="HIF36818.1"/>
    </source>
</evidence>
<evidence type="ECO:0008006" key="9">
    <source>
        <dbReference type="Google" id="ProtNLM"/>
    </source>
</evidence>
<evidence type="ECO:0000256" key="1">
    <source>
        <dbReference type="ARBA" id="ARBA00004651"/>
    </source>
</evidence>
<dbReference type="Proteomes" id="UP000585802">
    <property type="component" value="Unassembled WGS sequence"/>
</dbReference>
<feature type="transmembrane region" description="Helical" evidence="6">
    <location>
        <begin position="59"/>
        <end position="78"/>
    </location>
</feature>
<dbReference type="AlphaFoldDB" id="A0A7J4GQP5"/>
<proteinExistence type="predicted"/>
<organism evidence="7 8">
    <name type="scientific">Marine Group III euryarchaeote</name>
    <dbReference type="NCBI Taxonomy" id="2173149"/>
    <lineage>
        <taxon>Archaea</taxon>
        <taxon>Methanobacteriati</taxon>
        <taxon>Thermoplasmatota</taxon>
        <taxon>Thermoplasmata</taxon>
        <taxon>Candidatus Thermoprofundales</taxon>
    </lineage>
</organism>
<comment type="subcellular location">
    <subcellularLocation>
        <location evidence="1">Cell membrane</location>
        <topology evidence="1">Multi-pass membrane protein</topology>
    </subcellularLocation>
</comment>
<keyword evidence="4 6" id="KW-1133">Transmembrane helix</keyword>
<reference evidence="8" key="1">
    <citation type="journal article" date="2019" name="bioRxiv">
        <title>Genome diversification in globally distributed novel marine Proteobacteria is linked to environmental adaptation.</title>
        <authorList>
            <person name="Zhou Z."/>
            <person name="Tran P.Q."/>
            <person name="Kieft K."/>
            <person name="Anantharaman K."/>
        </authorList>
    </citation>
    <scope>NUCLEOTIDE SEQUENCE [LARGE SCALE GENOMIC DNA]</scope>
</reference>
<dbReference type="InterPro" id="IPR005171">
    <property type="entry name" value="Cyt_c_oxidase_su4_prok"/>
</dbReference>
<feature type="transmembrane region" description="Helical" evidence="6">
    <location>
        <begin position="90"/>
        <end position="111"/>
    </location>
</feature>
<evidence type="ECO:0000256" key="5">
    <source>
        <dbReference type="ARBA" id="ARBA00023136"/>
    </source>
</evidence>
<protein>
    <recommendedName>
        <fullName evidence="9">Cytochrome C oxidase subunit IV</fullName>
    </recommendedName>
</protein>
<evidence type="ECO:0000256" key="6">
    <source>
        <dbReference type="SAM" id="Phobius"/>
    </source>
</evidence>